<dbReference type="EMBL" id="KQ415895">
    <property type="protein sequence ID" value="KOF99768.1"/>
    <property type="molecule type" value="Genomic_DNA"/>
</dbReference>
<dbReference type="SUPFAM" id="SSF52540">
    <property type="entry name" value="P-loop containing nucleoside triphosphate hydrolases"/>
    <property type="match status" value="1"/>
</dbReference>
<dbReference type="PANTHER" id="PTHR23274">
    <property type="entry name" value="DNA HELICASE-RELATED"/>
    <property type="match status" value="1"/>
</dbReference>
<dbReference type="InterPro" id="IPR027417">
    <property type="entry name" value="P-loop_NTPase"/>
</dbReference>
<proteinExistence type="predicted"/>
<dbReference type="PANTHER" id="PTHR23274:SF51">
    <property type="entry name" value="OS03G0423850 PROTEIN"/>
    <property type="match status" value="1"/>
</dbReference>
<dbReference type="GO" id="GO:0005657">
    <property type="term" value="C:replication fork"/>
    <property type="evidence" value="ECO:0007669"/>
    <property type="project" value="TreeGrafter"/>
</dbReference>
<dbReference type="GO" id="GO:0006260">
    <property type="term" value="P:DNA replication"/>
    <property type="evidence" value="ECO:0007669"/>
    <property type="project" value="TreeGrafter"/>
</dbReference>
<accession>A0A0L8IE52</accession>
<evidence type="ECO:0000313" key="1">
    <source>
        <dbReference type="EMBL" id="KOF99768.1"/>
    </source>
</evidence>
<gene>
    <name evidence="1" type="ORF">OCBIM_22011970mg</name>
</gene>
<sequence>MPPHKLELKNLNLRRELLNGTRLLVTSLHDFYIHGNDTNLPFVMNRRQFPVIPTFAMTINKSPGQSLNQVGVYLSSPVFSHGQLCIAL</sequence>
<name>A0A0L8IE52_OCTBM</name>
<dbReference type="STRING" id="37653.A0A0L8IE52"/>
<evidence type="ECO:0008006" key="2">
    <source>
        <dbReference type="Google" id="ProtNLM"/>
    </source>
</evidence>
<protein>
    <recommendedName>
        <fullName evidence="2">ATP-dependent DNA helicase</fullName>
    </recommendedName>
</protein>
<reference evidence="1" key="1">
    <citation type="submission" date="2015-07" db="EMBL/GenBank/DDBJ databases">
        <title>MeaNS - Measles Nucleotide Surveillance Program.</title>
        <authorList>
            <person name="Tran T."/>
            <person name="Druce J."/>
        </authorList>
    </citation>
    <scope>NUCLEOTIDE SEQUENCE</scope>
    <source>
        <strain evidence="1">UCB-OBI-ISO-001</strain>
        <tissue evidence="1">Gonad</tissue>
    </source>
</reference>
<feature type="non-terminal residue" evidence="1">
    <location>
        <position position="88"/>
    </location>
</feature>
<organism evidence="1">
    <name type="scientific">Octopus bimaculoides</name>
    <name type="common">California two-spotted octopus</name>
    <dbReference type="NCBI Taxonomy" id="37653"/>
    <lineage>
        <taxon>Eukaryota</taxon>
        <taxon>Metazoa</taxon>
        <taxon>Spiralia</taxon>
        <taxon>Lophotrochozoa</taxon>
        <taxon>Mollusca</taxon>
        <taxon>Cephalopoda</taxon>
        <taxon>Coleoidea</taxon>
        <taxon>Octopodiformes</taxon>
        <taxon>Octopoda</taxon>
        <taxon>Incirrata</taxon>
        <taxon>Octopodidae</taxon>
        <taxon>Octopus</taxon>
    </lineage>
</organism>
<dbReference type="AlphaFoldDB" id="A0A0L8IE52"/>